<dbReference type="AlphaFoldDB" id="A0AAD7LFS2"/>
<dbReference type="EMBL" id="JARAOO010000009">
    <property type="protein sequence ID" value="KAJ7956957.1"/>
    <property type="molecule type" value="Genomic_DNA"/>
</dbReference>
<dbReference type="Proteomes" id="UP001163823">
    <property type="component" value="Chromosome 9"/>
</dbReference>
<name>A0AAD7LFS2_QUISA</name>
<proteinExistence type="predicted"/>
<accession>A0AAD7LFS2</accession>
<evidence type="ECO:0000259" key="1">
    <source>
        <dbReference type="Pfam" id="PF08787"/>
    </source>
</evidence>
<dbReference type="PANTHER" id="PTHR33681">
    <property type="entry name" value="BINDING PROTEIN, PUTATIVE, EXPRESSED-RELATED"/>
    <property type="match status" value="1"/>
</dbReference>
<protein>
    <submittedName>
        <fullName evidence="2">Citrate-binding protein-like</fullName>
    </submittedName>
</protein>
<dbReference type="InterPro" id="IPR013320">
    <property type="entry name" value="ConA-like_dom_sf"/>
</dbReference>
<dbReference type="Pfam" id="PF08787">
    <property type="entry name" value="Alginate_lyase2"/>
    <property type="match status" value="1"/>
</dbReference>
<feature type="domain" description="Alginate lyase 2" evidence="1">
    <location>
        <begin position="50"/>
        <end position="132"/>
    </location>
</feature>
<sequence>MMYLRISFTVSLMEFTDVGFSPQTNLILPPAKPNLVPRLPYKAMVTHLGTWQFEGDWYVPKGTSGVCIMQVFGASPPHATTLMLRVYNGSLTYYKSPVLVEDIYDKWFRLNVIHDVDAAKVQVYINGSLKIEADGRGYISCLQVWCLCSK</sequence>
<dbReference type="PANTHER" id="PTHR33681:SF20">
    <property type="entry name" value="ALGINATE LYASE 2 DOMAIN-CONTAINING PROTEIN"/>
    <property type="match status" value="1"/>
</dbReference>
<dbReference type="KEGG" id="qsa:O6P43_023320"/>
<dbReference type="InterPro" id="IPR014895">
    <property type="entry name" value="Alginate_lyase_2"/>
</dbReference>
<keyword evidence="3" id="KW-1185">Reference proteome</keyword>
<gene>
    <name evidence="2" type="ORF">O6P43_023320</name>
</gene>
<comment type="caution">
    <text evidence="2">The sequence shown here is derived from an EMBL/GenBank/DDBJ whole genome shotgun (WGS) entry which is preliminary data.</text>
</comment>
<dbReference type="SUPFAM" id="SSF49899">
    <property type="entry name" value="Concanavalin A-like lectins/glucanases"/>
    <property type="match status" value="1"/>
</dbReference>
<evidence type="ECO:0000313" key="2">
    <source>
        <dbReference type="EMBL" id="KAJ7956957.1"/>
    </source>
</evidence>
<evidence type="ECO:0000313" key="3">
    <source>
        <dbReference type="Proteomes" id="UP001163823"/>
    </source>
</evidence>
<reference evidence="2" key="1">
    <citation type="journal article" date="2023" name="Science">
        <title>Elucidation of the pathway for biosynthesis of saponin adjuvants from the soapbark tree.</title>
        <authorList>
            <person name="Reed J."/>
            <person name="Orme A."/>
            <person name="El-Demerdash A."/>
            <person name="Owen C."/>
            <person name="Martin L.B.B."/>
            <person name="Misra R.C."/>
            <person name="Kikuchi S."/>
            <person name="Rejzek M."/>
            <person name="Martin A.C."/>
            <person name="Harkess A."/>
            <person name="Leebens-Mack J."/>
            <person name="Louveau T."/>
            <person name="Stephenson M.J."/>
            <person name="Osbourn A."/>
        </authorList>
    </citation>
    <scope>NUCLEOTIDE SEQUENCE</scope>
    <source>
        <strain evidence="2">S10</strain>
    </source>
</reference>
<organism evidence="2 3">
    <name type="scientific">Quillaja saponaria</name>
    <name type="common">Soap bark tree</name>
    <dbReference type="NCBI Taxonomy" id="32244"/>
    <lineage>
        <taxon>Eukaryota</taxon>
        <taxon>Viridiplantae</taxon>
        <taxon>Streptophyta</taxon>
        <taxon>Embryophyta</taxon>
        <taxon>Tracheophyta</taxon>
        <taxon>Spermatophyta</taxon>
        <taxon>Magnoliopsida</taxon>
        <taxon>eudicotyledons</taxon>
        <taxon>Gunneridae</taxon>
        <taxon>Pentapetalae</taxon>
        <taxon>rosids</taxon>
        <taxon>fabids</taxon>
        <taxon>Fabales</taxon>
        <taxon>Quillajaceae</taxon>
        <taxon>Quillaja</taxon>
    </lineage>
</organism>